<evidence type="ECO:0000313" key="2">
    <source>
        <dbReference type="EMBL" id="MEC0488044.1"/>
    </source>
</evidence>
<evidence type="ECO:0000313" key="3">
    <source>
        <dbReference type="Proteomes" id="UP000036168"/>
    </source>
</evidence>
<dbReference type="OrthoDB" id="2620515at2"/>
<dbReference type="Proteomes" id="UP000036168">
    <property type="component" value="Unassembled WGS sequence"/>
</dbReference>
<sequence>MNKNELPATTPCNHTFTYPPEIANLAAQEGKHAVFMINNDKGDQAYIATTFSGISERLELIFPVSGTPEQISEIYDDILWDEVEVSNENGPFIYKQAPSVQAMEDCFDRLVTTVF</sequence>
<organism evidence="1 3">
    <name type="scientific">Bacillus glycinifermentans</name>
    <dbReference type="NCBI Taxonomy" id="1664069"/>
    <lineage>
        <taxon>Bacteria</taxon>
        <taxon>Bacillati</taxon>
        <taxon>Bacillota</taxon>
        <taxon>Bacilli</taxon>
        <taxon>Bacillales</taxon>
        <taxon>Bacillaceae</taxon>
        <taxon>Bacillus</taxon>
    </lineage>
</organism>
<gene>
    <name evidence="1" type="ORF">AB447_224685</name>
    <name evidence="2" type="ORF">P8828_25210</name>
</gene>
<dbReference type="RefSeq" id="WP_048356314.1">
    <property type="nucleotide sequence ID" value="NZ_CP095476.1"/>
</dbReference>
<dbReference type="EMBL" id="LECW02000066">
    <property type="protein sequence ID" value="KRT88421.1"/>
    <property type="molecule type" value="Genomic_DNA"/>
</dbReference>
<reference evidence="1" key="2">
    <citation type="submission" date="2015-10" db="EMBL/GenBank/DDBJ databases">
        <authorList>
            <person name="Gilbert D.G."/>
        </authorList>
    </citation>
    <scope>NUCLEOTIDE SEQUENCE</scope>
    <source>
        <strain evidence="1">GO-13</strain>
    </source>
</reference>
<keyword evidence="4" id="KW-1185">Reference proteome</keyword>
<dbReference type="AlphaFoldDB" id="A0A0T6BJ09"/>
<evidence type="ECO:0000313" key="4">
    <source>
        <dbReference type="Proteomes" id="UP001341297"/>
    </source>
</evidence>
<evidence type="ECO:0000313" key="1">
    <source>
        <dbReference type="EMBL" id="KRT88421.1"/>
    </source>
</evidence>
<name>A0A0T6BJ09_9BACI</name>
<dbReference type="EMBL" id="JARRTL010000064">
    <property type="protein sequence ID" value="MEC0488044.1"/>
    <property type="molecule type" value="Genomic_DNA"/>
</dbReference>
<dbReference type="Proteomes" id="UP001341297">
    <property type="component" value="Unassembled WGS sequence"/>
</dbReference>
<reference evidence="2 4" key="3">
    <citation type="submission" date="2023-03" db="EMBL/GenBank/DDBJ databases">
        <title>Agriculturally important microbes genome sequencing.</title>
        <authorList>
            <person name="Dunlap C."/>
        </authorList>
    </citation>
    <scope>NUCLEOTIDE SEQUENCE [LARGE SCALE GENOMIC DNA]</scope>
    <source>
        <strain evidence="2 4">CBP-3203</strain>
    </source>
</reference>
<proteinExistence type="predicted"/>
<reference evidence="1 3" key="1">
    <citation type="journal article" date="2015" name="Int. J. Syst. Evol. Microbiol.">
        <title>Bacillus glycinifermentans sp. nov., isolated from fermented soybean paste.</title>
        <authorList>
            <person name="Kim S.J."/>
            <person name="Dunlap C.A."/>
            <person name="Kwon S.W."/>
            <person name="Rooney A.P."/>
        </authorList>
    </citation>
    <scope>NUCLEOTIDE SEQUENCE [LARGE SCALE GENOMIC DNA]</scope>
    <source>
        <strain evidence="1 3">GO-13</strain>
    </source>
</reference>
<accession>A0A0T6BJ09</accession>
<protein>
    <submittedName>
        <fullName evidence="1">Uncharacterized protein</fullName>
    </submittedName>
</protein>
<comment type="caution">
    <text evidence="1">The sequence shown here is derived from an EMBL/GenBank/DDBJ whole genome shotgun (WGS) entry which is preliminary data.</text>
</comment>